<dbReference type="RefSeq" id="WP_156327621.1">
    <property type="nucleotide sequence ID" value="NZ_CYYV01000017.1"/>
</dbReference>
<evidence type="ECO:0000259" key="1">
    <source>
        <dbReference type="Pfam" id="PF13460"/>
    </source>
</evidence>
<gene>
    <name evidence="2" type="ORF">ERS852406_03004</name>
</gene>
<dbReference type="InterPro" id="IPR036291">
    <property type="entry name" value="NAD(P)-bd_dom_sf"/>
</dbReference>
<reference evidence="2 3" key="1">
    <citation type="submission" date="2015-09" db="EMBL/GenBank/DDBJ databases">
        <authorList>
            <consortium name="Pathogen Informatics"/>
        </authorList>
    </citation>
    <scope>NUCLEOTIDE SEQUENCE [LARGE SCALE GENOMIC DNA]</scope>
    <source>
        <strain evidence="2 3">2789STDY5608849</strain>
    </source>
</reference>
<dbReference type="AlphaFoldDB" id="A0A174II89"/>
<proteinExistence type="predicted"/>
<evidence type="ECO:0000313" key="2">
    <source>
        <dbReference type="EMBL" id="CUO85098.1"/>
    </source>
</evidence>
<dbReference type="GO" id="GO:0042602">
    <property type="term" value="F:riboflavin reductase (NADPH) activity"/>
    <property type="evidence" value="ECO:0007669"/>
    <property type="project" value="TreeGrafter"/>
</dbReference>
<name>A0A174II89_9FIRM</name>
<sequence>MRITIFSLGGLLGQYVTNTALLHGAQVTAYVPDAKAIWPRKNLTVIEGSLQNRERVLEALLEADAVISVLTPMRVKHVKEEETPLADGNAMILSAMKQLGKTRFVTAGHVCIHAFGDCEDKYQRMSTKFMQIFWPGVYKDMQKMGQVLARSDLNWTLVRTCPGRDGKVKKVGQNCSISLDGSQFRPGYSREALAEFLYEAAADQQMYSRKMPIFYREG</sequence>
<dbReference type="InterPro" id="IPR051606">
    <property type="entry name" value="Polyketide_Oxido-like"/>
</dbReference>
<feature type="domain" description="NAD(P)-binding" evidence="1">
    <location>
        <begin position="10"/>
        <end position="203"/>
    </location>
</feature>
<dbReference type="PANTHER" id="PTHR43355:SF2">
    <property type="entry name" value="FLAVIN REDUCTASE (NADPH)"/>
    <property type="match status" value="1"/>
</dbReference>
<dbReference type="Pfam" id="PF13460">
    <property type="entry name" value="NAD_binding_10"/>
    <property type="match status" value="1"/>
</dbReference>
<dbReference type="InterPro" id="IPR016040">
    <property type="entry name" value="NAD(P)-bd_dom"/>
</dbReference>
<dbReference type="Gene3D" id="3.40.50.720">
    <property type="entry name" value="NAD(P)-binding Rossmann-like Domain"/>
    <property type="match status" value="1"/>
</dbReference>
<dbReference type="EMBL" id="CYYV01000017">
    <property type="protein sequence ID" value="CUO85098.1"/>
    <property type="molecule type" value="Genomic_DNA"/>
</dbReference>
<dbReference type="SUPFAM" id="SSF51735">
    <property type="entry name" value="NAD(P)-binding Rossmann-fold domains"/>
    <property type="match status" value="1"/>
</dbReference>
<protein>
    <submittedName>
        <fullName evidence="2">Putative NADH-flavin reductase</fullName>
    </submittedName>
</protein>
<dbReference type="PANTHER" id="PTHR43355">
    <property type="entry name" value="FLAVIN REDUCTASE (NADPH)"/>
    <property type="match status" value="1"/>
</dbReference>
<dbReference type="GO" id="GO:0004074">
    <property type="term" value="F:biliverdin reductase [NAD(P)H] activity"/>
    <property type="evidence" value="ECO:0007669"/>
    <property type="project" value="TreeGrafter"/>
</dbReference>
<organism evidence="2 3">
    <name type="scientific">Fusicatenibacter saccharivorans</name>
    <dbReference type="NCBI Taxonomy" id="1150298"/>
    <lineage>
        <taxon>Bacteria</taxon>
        <taxon>Bacillati</taxon>
        <taxon>Bacillota</taxon>
        <taxon>Clostridia</taxon>
        <taxon>Lachnospirales</taxon>
        <taxon>Lachnospiraceae</taxon>
        <taxon>Fusicatenibacter</taxon>
    </lineage>
</organism>
<dbReference type="Proteomes" id="UP000095706">
    <property type="component" value="Unassembled WGS sequence"/>
</dbReference>
<accession>A0A174II89</accession>
<evidence type="ECO:0000313" key="3">
    <source>
        <dbReference type="Proteomes" id="UP000095706"/>
    </source>
</evidence>